<dbReference type="Proteomes" id="UP000315235">
    <property type="component" value="Unassembled WGS sequence"/>
</dbReference>
<keyword evidence="2" id="KW-0732">Signal</keyword>
<sequence>MRHSPPALLHVCFQLLAVPLFLVLTGLASLAAEPLLVGAEDDWYPYTAVRDGRIQGMSVDIVKAAFAASGTSVELVACPYARCMQRVLKGELVACFNTAPDTRIATLYRLPQEPLFSADILLWARREDATPVEDLGRLRDRRVAVTLGYEYGELFDSLQLMQRVPVRKDLNGFLMLSHRRVDYMVAYRETAERLFQETPALQGAFAPVATVHRPQLYLSFSRHHPEAETLLQRYDQGMRLIRADGRYQAILDRWQHSGGDSPAH</sequence>
<accession>A0A553H0E8</accession>
<dbReference type="OrthoDB" id="245568at2"/>
<dbReference type="Gene3D" id="3.40.190.10">
    <property type="entry name" value="Periplasmic binding protein-like II"/>
    <property type="match status" value="2"/>
</dbReference>
<gene>
    <name evidence="4" type="ORF">FM069_09005</name>
</gene>
<evidence type="ECO:0000313" key="4">
    <source>
        <dbReference type="EMBL" id="TRX75226.1"/>
    </source>
</evidence>
<evidence type="ECO:0000313" key="5">
    <source>
        <dbReference type="Proteomes" id="UP000315235"/>
    </source>
</evidence>
<dbReference type="PANTHER" id="PTHR35936">
    <property type="entry name" value="MEMBRANE-BOUND LYTIC MUREIN TRANSGLYCOSYLASE F"/>
    <property type="match status" value="1"/>
</dbReference>
<dbReference type="SMART" id="SM00062">
    <property type="entry name" value="PBPb"/>
    <property type="match status" value="1"/>
</dbReference>
<dbReference type="Pfam" id="PF00497">
    <property type="entry name" value="SBP_bac_3"/>
    <property type="match status" value="1"/>
</dbReference>
<dbReference type="InterPro" id="IPR001638">
    <property type="entry name" value="Solute-binding_3/MltF_N"/>
</dbReference>
<evidence type="ECO:0000256" key="2">
    <source>
        <dbReference type="ARBA" id="ARBA00022729"/>
    </source>
</evidence>
<name>A0A553H0E8_9PSED</name>
<proteinExistence type="inferred from homology"/>
<feature type="domain" description="Solute-binding protein family 3/N-terminal" evidence="3">
    <location>
        <begin position="34"/>
        <end position="258"/>
    </location>
</feature>
<comment type="caution">
    <text evidence="4">The sequence shown here is derived from an EMBL/GenBank/DDBJ whole genome shotgun (WGS) entry which is preliminary data.</text>
</comment>
<keyword evidence="5" id="KW-1185">Reference proteome</keyword>
<dbReference type="SUPFAM" id="SSF53850">
    <property type="entry name" value="Periplasmic binding protein-like II"/>
    <property type="match status" value="1"/>
</dbReference>
<reference evidence="4 5" key="1">
    <citation type="submission" date="2019-07" db="EMBL/GenBank/DDBJ databases">
        <title>Pseudomonas mangiferae sp. nov., isolated from bark of mango tree in Thailand.</title>
        <authorList>
            <person name="Srisuk N."/>
            <person name="Anurat P."/>
        </authorList>
    </citation>
    <scope>NUCLEOTIDE SEQUENCE [LARGE SCALE GENOMIC DNA]</scope>
    <source>
        <strain evidence="4 5">DMKU_BBB3-04</strain>
    </source>
</reference>
<dbReference type="PANTHER" id="PTHR35936:SF6">
    <property type="entry name" value="AMINO ACID ABC TRANSPORTER SUBSTRATE-BINDING PAAT FAMILY PROTEIN"/>
    <property type="match status" value="1"/>
</dbReference>
<comment type="similarity">
    <text evidence="1">Belongs to the bacterial solute-binding protein 3 family.</text>
</comment>
<evidence type="ECO:0000259" key="3">
    <source>
        <dbReference type="SMART" id="SM00062"/>
    </source>
</evidence>
<dbReference type="RefSeq" id="WP_143487962.1">
    <property type="nucleotide sequence ID" value="NZ_VJOY01000005.1"/>
</dbReference>
<evidence type="ECO:0000256" key="1">
    <source>
        <dbReference type="ARBA" id="ARBA00010333"/>
    </source>
</evidence>
<dbReference type="AlphaFoldDB" id="A0A553H0E8"/>
<organism evidence="4 5">
    <name type="scientific">Pseudomonas mangiferae</name>
    <dbReference type="NCBI Taxonomy" id="2593654"/>
    <lineage>
        <taxon>Bacteria</taxon>
        <taxon>Pseudomonadati</taxon>
        <taxon>Pseudomonadota</taxon>
        <taxon>Gammaproteobacteria</taxon>
        <taxon>Pseudomonadales</taxon>
        <taxon>Pseudomonadaceae</taxon>
        <taxon>Pseudomonas</taxon>
    </lineage>
</organism>
<protein>
    <submittedName>
        <fullName evidence="4">Transporter substrate-binding domain-containing protein</fullName>
    </submittedName>
</protein>
<dbReference type="EMBL" id="VJOY01000005">
    <property type="protein sequence ID" value="TRX75226.1"/>
    <property type="molecule type" value="Genomic_DNA"/>
</dbReference>